<dbReference type="RefSeq" id="WP_305893632.1">
    <property type="nucleotide sequence ID" value="NZ_JAUZVZ010000011.1"/>
</dbReference>
<dbReference type="Gene3D" id="3.40.50.300">
    <property type="entry name" value="P-loop containing nucleotide triphosphate hydrolases"/>
    <property type="match status" value="1"/>
</dbReference>
<name>A0ABT9GZ98_9GAMM</name>
<comment type="caution">
    <text evidence="1">The sequence shown here is derived from an EMBL/GenBank/DDBJ whole genome shotgun (WGS) entry which is preliminary data.</text>
</comment>
<evidence type="ECO:0000313" key="1">
    <source>
        <dbReference type="EMBL" id="MDP4536366.1"/>
    </source>
</evidence>
<sequence length="311" mass="36153">MSSENKPIIVIGMHRSGTSALSGELDSLGVFMGRSLYKAQKGVNEKGFFENARLVELNEAIQDSLTTSWDDPLSILKLDLKPEPNFYQRASSFINQEYLGKSLWGMKDPRVSVLLNFWSDIFEQLSIKPNYILMIRDPIEVARSLEKRDKFSIDKGLMLWLNYNFASYNGTKNQQRLVVSFTELLADPVAIRQQIAQSFGIELNQDKKTFIENSLRTHVTDHSAVKDQDELTHLSYKLYEAIKSEDDLLVEELHNQYLDYCSSINKVLIEHSDRILVSEVKFRNLFEDAYNTIWWKAMWPFRYIGRMLKKQ</sequence>
<accession>A0ABT9GZ98</accession>
<organism evidence="1 2">
    <name type="scientific">Alkalimonas collagenimarina</name>
    <dbReference type="NCBI Taxonomy" id="400390"/>
    <lineage>
        <taxon>Bacteria</taxon>
        <taxon>Pseudomonadati</taxon>
        <taxon>Pseudomonadota</taxon>
        <taxon>Gammaproteobacteria</taxon>
        <taxon>Alkalimonas</taxon>
    </lineage>
</organism>
<dbReference type="Proteomes" id="UP001231616">
    <property type="component" value="Unassembled WGS sequence"/>
</dbReference>
<reference evidence="1 2" key="1">
    <citation type="submission" date="2023-08" db="EMBL/GenBank/DDBJ databases">
        <authorList>
            <person name="Joshi A."/>
            <person name="Thite S."/>
        </authorList>
    </citation>
    <scope>NUCLEOTIDE SEQUENCE [LARGE SCALE GENOMIC DNA]</scope>
    <source>
        <strain evidence="1 2">AC40</strain>
    </source>
</reference>
<evidence type="ECO:0008006" key="3">
    <source>
        <dbReference type="Google" id="ProtNLM"/>
    </source>
</evidence>
<dbReference type="SUPFAM" id="SSF52540">
    <property type="entry name" value="P-loop containing nucleoside triphosphate hydrolases"/>
    <property type="match status" value="1"/>
</dbReference>
<keyword evidence="2" id="KW-1185">Reference proteome</keyword>
<dbReference type="EMBL" id="JAUZVZ010000011">
    <property type="protein sequence ID" value="MDP4536366.1"/>
    <property type="molecule type" value="Genomic_DNA"/>
</dbReference>
<gene>
    <name evidence="1" type="ORF">Q3O60_09205</name>
</gene>
<proteinExistence type="predicted"/>
<evidence type="ECO:0000313" key="2">
    <source>
        <dbReference type="Proteomes" id="UP001231616"/>
    </source>
</evidence>
<dbReference type="InterPro" id="IPR027417">
    <property type="entry name" value="P-loop_NTPase"/>
</dbReference>
<protein>
    <recommendedName>
        <fullName evidence="3">Sulfotransferase family protein</fullName>
    </recommendedName>
</protein>